<sequence>MDRSTQDDKESSNRSLSTMSSEEAIEYLSQKYSNRYGPDDLFFKETINRNVQNPPIEINYVGRIYKRAQRNFQNNQRNHHNRF</sequence>
<feature type="region of interest" description="Disordered" evidence="1">
    <location>
        <begin position="1"/>
        <end position="22"/>
    </location>
</feature>
<comment type="caution">
    <text evidence="2">The sequence shown here is derived from an EMBL/GenBank/DDBJ whole genome shotgun (WGS) entry which is preliminary data.</text>
</comment>
<dbReference type="VEuPathDB" id="VectorBase:SSCA007293"/>
<proteinExistence type="predicted"/>
<gene>
    <name evidence="2" type="ORF">QR98_0102380</name>
</gene>
<protein>
    <submittedName>
        <fullName evidence="2">Uncharacterized protein</fullName>
    </submittedName>
</protein>
<accession>A0A132AM50</accession>
<dbReference type="EMBL" id="JXLN01017704">
    <property type="protein sequence ID" value="KPM11665.1"/>
    <property type="molecule type" value="Genomic_DNA"/>
</dbReference>
<dbReference type="AlphaFoldDB" id="A0A132AM50"/>
<evidence type="ECO:0000313" key="2">
    <source>
        <dbReference type="EMBL" id="KPM11665.1"/>
    </source>
</evidence>
<reference evidence="2 3" key="1">
    <citation type="journal article" date="2015" name="Parasit. Vectors">
        <title>Draft genome of the scabies mite.</title>
        <authorList>
            <person name="Rider S.D.Jr."/>
            <person name="Morgan M.S."/>
            <person name="Arlian L.G."/>
        </authorList>
    </citation>
    <scope>NUCLEOTIDE SEQUENCE [LARGE SCALE GENOMIC DNA]</scope>
    <source>
        <strain evidence="2">Arlian Lab</strain>
    </source>
</reference>
<feature type="compositionally biased region" description="Basic and acidic residues" evidence="1">
    <location>
        <begin position="1"/>
        <end position="12"/>
    </location>
</feature>
<dbReference type="OrthoDB" id="6494424at2759"/>
<evidence type="ECO:0000313" key="3">
    <source>
        <dbReference type="Proteomes" id="UP000616769"/>
    </source>
</evidence>
<evidence type="ECO:0000256" key="1">
    <source>
        <dbReference type="SAM" id="MobiDB-lite"/>
    </source>
</evidence>
<name>A0A132AM50_SARSC</name>
<organism evidence="2 3">
    <name type="scientific">Sarcoptes scabiei</name>
    <name type="common">Itch mite</name>
    <name type="synonym">Acarus scabiei</name>
    <dbReference type="NCBI Taxonomy" id="52283"/>
    <lineage>
        <taxon>Eukaryota</taxon>
        <taxon>Metazoa</taxon>
        <taxon>Ecdysozoa</taxon>
        <taxon>Arthropoda</taxon>
        <taxon>Chelicerata</taxon>
        <taxon>Arachnida</taxon>
        <taxon>Acari</taxon>
        <taxon>Acariformes</taxon>
        <taxon>Sarcoptiformes</taxon>
        <taxon>Astigmata</taxon>
        <taxon>Psoroptidia</taxon>
        <taxon>Sarcoptoidea</taxon>
        <taxon>Sarcoptidae</taxon>
        <taxon>Sarcoptinae</taxon>
        <taxon>Sarcoptes</taxon>
    </lineage>
</organism>
<dbReference type="Proteomes" id="UP000616769">
    <property type="component" value="Unassembled WGS sequence"/>
</dbReference>